<accession>A0A1C4Z7M9</accession>
<dbReference type="RefSeq" id="WP_143740361.1">
    <property type="nucleotide sequence ID" value="NZ_LT607413.1"/>
</dbReference>
<dbReference type="OrthoDB" id="5197258at2"/>
<keyword evidence="1" id="KW-0472">Membrane</keyword>
<evidence type="ECO:0000256" key="1">
    <source>
        <dbReference type="SAM" id="Phobius"/>
    </source>
</evidence>
<proteinExistence type="predicted"/>
<evidence type="ECO:0000313" key="3">
    <source>
        <dbReference type="Proteomes" id="UP000198253"/>
    </source>
</evidence>
<evidence type="ECO:0000313" key="2">
    <source>
        <dbReference type="EMBL" id="SCF28992.1"/>
    </source>
</evidence>
<sequence length="81" mass="8805">MSECPKCGRRKDSGECMYCWGLEAGADYHAGKRDVRIPNSNLRRNIDTGAVSNPHSGCVVLAVLALSGLIPGVLLMWNFLI</sequence>
<dbReference type="InParanoid" id="A0A1C4Z7M9"/>
<name>A0A1C4Z7M9_MICEC</name>
<keyword evidence="1" id="KW-0812">Transmembrane</keyword>
<keyword evidence="3" id="KW-1185">Reference proteome</keyword>
<keyword evidence="1" id="KW-1133">Transmembrane helix</keyword>
<feature type="transmembrane region" description="Helical" evidence="1">
    <location>
        <begin position="59"/>
        <end position="80"/>
    </location>
</feature>
<protein>
    <submittedName>
        <fullName evidence="2">Uncharacterized protein</fullName>
    </submittedName>
</protein>
<gene>
    <name evidence="2" type="ORF">GA0070618_4872</name>
</gene>
<reference evidence="3" key="1">
    <citation type="submission" date="2016-06" db="EMBL/GenBank/DDBJ databases">
        <authorList>
            <person name="Varghese N."/>
            <person name="Submissions Spin"/>
        </authorList>
    </citation>
    <scope>NUCLEOTIDE SEQUENCE [LARGE SCALE GENOMIC DNA]</scope>
    <source>
        <strain evidence="3">DSM 43816</strain>
    </source>
</reference>
<organism evidence="2 3">
    <name type="scientific">Micromonospora echinospora</name>
    <name type="common">Micromonospora purpurea</name>
    <dbReference type="NCBI Taxonomy" id="1877"/>
    <lineage>
        <taxon>Bacteria</taxon>
        <taxon>Bacillati</taxon>
        <taxon>Actinomycetota</taxon>
        <taxon>Actinomycetes</taxon>
        <taxon>Micromonosporales</taxon>
        <taxon>Micromonosporaceae</taxon>
        <taxon>Micromonospora</taxon>
    </lineage>
</organism>
<dbReference type="EMBL" id="LT607413">
    <property type="protein sequence ID" value="SCF28992.1"/>
    <property type="molecule type" value="Genomic_DNA"/>
</dbReference>
<dbReference type="Proteomes" id="UP000198253">
    <property type="component" value="Chromosome I"/>
</dbReference>
<dbReference type="AlphaFoldDB" id="A0A1C4Z7M9"/>